<dbReference type="EMBL" id="CP133164">
    <property type="protein sequence ID" value="WMN15647.1"/>
    <property type="molecule type" value="Genomic_DNA"/>
</dbReference>
<gene>
    <name evidence="1" type="ORF">QL104_20025</name>
</gene>
<accession>A0ABY9NDP3</accession>
<name>A0ABY9NDP3_9PSED</name>
<sequence>MPETGFERVGDLRQGDVILPVRSPLPNYTGVYLADGVLKSEPEHYPAPGSILHHLYGHASERDTYGGYWPEVIVSYWRHLASYSANMV</sequence>
<evidence type="ECO:0000313" key="1">
    <source>
        <dbReference type="EMBL" id="WMN15647.1"/>
    </source>
</evidence>
<proteinExistence type="predicted"/>
<evidence type="ECO:0008006" key="3">
    <source>
        <dbReference type="Google" id="ProtNLM"/>
    </source>
</evidence>
<protein>
    <recommendedName>
        <fullName evidence="3">NlpC/P60 domain-containing protein</fullName>
    </recommendedName>
</protein>
<evidence type="ECO:0000313" key="2">
    <source>
        <dbReference type="Proteomes" id="UP001237292"/>
    </source>
</evidence>
<keyword evidence="2" id="KW-1185">Reference proteome</keyword>
<reference evidence="1 2" key="1">
    <citation type="journal article" date="2023" name="Access Microbiol">
        <title>The genome of a steinernematid-associated Pseudomonas piscis bacterium encodes the biosynthesis of insect toxins.</title>
        <authorList>
            <person name="Awori R.M."/>
            <person name="Hendre P."/>
            <person name="Amugune N.O."/>
        </authorList>
    </citation>
    <scope>NUCLEOTIDE SEQUENCE [LARGE SCALE GENOMIC DNA]</scope>
    <source>
        <strain evidence="1 2">75</strain>
    </source>
</reference>
<dbReference type="Proteomes" id="UP001237292">
    <property type="component" value="Chromosome"/>
</dbReference>
<organism evidence="1 2">
    <name type="scientific">Pseudomonas piscis</name>
    <dbReference type="NCBI Taxonomy" id="2614538"/>
    <lineage>
        <taxon>Bacteria</taxon>
        <taxon>Pseudomonadati</taxon>
        <taxon>Pseudomonadota</taxon>
        <taxon>Gammaproteobacteria</taxon>
        <taxon>Pseudomonadales</taxon>
        <taxon>Pseudomonadaceae</taxon>
        <taxon>Pseudomonas</taxon>
    </lineage>
</organism>
<dbReference type="RefSeq" id="WP_256592449.1">
    <property type="nucleotide sequence ID" value="NZ_CP133164.1"/>
</dbReference>